<dbReference type="EMBL" id="CM003529">
    <property type="protein sequence ID" value="RCV14011.1"/>
    <property type="molecule type" value="Genomic_DNA"/>
</dbReference>
<protein>
    <submittedName>
        <fullName evidence="1">Uncharacterized protein</fullName>
    </submittedName>
</protein>
<accession>A0A368Q7P2</accession>
<reference evidence="1" key="2">
    <citation type="submission" date="2015-07" db="EMBL/GenBank/DDBJ databases">
        <authorList>
            <person name="Noorani M."/>
        </authorList>
    </citation>
    <scope>NUCLEOTIDE SEQUENCE</scope>
    <source>
        <strain evidence="1">Yugu1</strain>
    </source>
</reference>
<sequence>MAKKIAVTLSHKGFIRRLGAIGDVEPKLACKVQRGEVQPRRDAVCGDIGAPPPRRVVLRRRFDLEASDGRRGVGGQRGVDGGVPLCRGQGQLGELGPDVMPAAGEDAGARRVGGARESEQDAVEKVVREAAEVIRPAAPAATGDVALRVCAHGDLQVAGRGYAAACARSEGGSTKGRGLGAATAAAASAKKESGGIGEGRIGIRERRRQKFRTSFLLGSGEGVNG</sequence>
<name>A0A368Q7P2_SETIT</name>
<organism evidence="1">
    <name type="scientific">Setaria italica</name>
    <name type="common">Foxtail millet</name>
    <name type="synonym">Panicum italicum</name>
    <dbReference type="NCBI Taxonomy" id="4555"/>
    <lineage>
        <taxon>Eukaryota</taxon>
        <taxon>Viridiplantae</taxon>
        <taxon>Streptophyta</taxon>
        <taxon>Embryophyta</taxon>
        <taxon>Tracheophyta</taxon>
        <taxon>Spermatophyta</taxon>
        <taxon>Magnoliopsida</taxon>
        <taxon>Liliopsida</taxon>
        <taxon>Poales</taxon>
        <taxon>Poaceae</taxon>
        <taxon>PACMAD clade</taxon>
        <taxon>Panicoideae</taxon>
        <taxon>Panicodae</taxon>
        <taxon>Paniceae</taxon>
        <taxon>Cenchrinae</taxon>
        <taxon>Setaria</taxon>
    </lineage>
</organism>
<proteinExistence type="predicted"/>
<evidence type="ECO:0000313" key="1">
    <source>
        <dbReference type="EMBL" id="RCV14011.1"/>
    </source>
</evidence>
<gene>
    <name evidence="1" type="ORF">SETIT_2G392900v2</name>
</gene>
<dbReference type="AlphaFoldDB" id="A0A368Q7P2"/>
<reference evidence="1" key="1">
    <citation type="journal article" date="2012" name="Nat. Biotechnol.">
        <title>Reference genome sequence of the model plant Setaria.</title>
        <authorList>
            <person name="Bennetzen J.L."/>
            <person name="Schmutz J."/>
            <person name="Wang H."/>
            <person name="Percifield R."/>
            <person name="Hawkins J."/>
            <person name="Pontaroli A.C."/>
            <person name="Estep M."/>
            <person name="Feng L."/>
            <person name="Vaughn J.N."/>
            <person name="Grimwood J."/>
            <person name="Jenkins J."/>
            <person name="Barry K."/>
            <person name="Lindquist E."/>
            <person name="Hellsten U."/>
            <person name="Deshpande S."/>
            <person name="Wang X."/>
            <person name="Wu X."/>
            <person name="Mitros T."/>
            <person name="Triplett J."/>
            <person name="Yang X."/>
            <person name="Ye C.Y."/>
            <person name="Mauro-Herrera M."/>
            <person name="Wang L."/>
            <person name="Li P."/>
            <person name="Sharma M."/>
            <person name="Sharma R."/>
            <person name="Ronald P.C."/>
            <person name="Panaud O."/>
            <person name="Kellogg E.A."/>
            <person name="Brutnell T.P."/>
            <person name="Doust A.N."/>
            <person name="Tuskan G.A."/>
            <person name="Rokhsar D."/>
            <person name="Devos K.M."/>
        </authorList>
    </citation>
    <scope>NUCLEOTIDE SEQUENCE [LARGE SCALE GENOMIC DNA]</scope>
    <source>
        <strain evidence="1">Yugu1</strain>
    </source>
</reference>